<organism evidence="1 2">
    <name type="scientific">Plasmopara halstedii</name>
    <name type="common">Downy mildew of sunflower</name>
    <dbReference type="NCBI Taxonomy" id="4781"/>
    <lineage>
        <taxon>Eukaryota</taxon>
        <taxon>Sar</taxon>
        <taxon>Stramenopiles</taxon>
        <taxon>Oomycota</taxon>
        <taxon>Peronosporomycetes</taxon>
        <taxon>Peronosporales</taxon>
        <taxon>Peronosporaceae</taxon>
        <taxon>Plasmopara</taxon>
    </lineage>
</organism>
<evidence type="ECO:0000313" key="1">
    <source>
        <dbReference type="EMBL" id="CEG46868.1"/>
    </source>
</evidence>
<dbReference type="GeneID" id="36409983"/>
<keyword evidence="2" id="KW-1185">Reference proteome</keyword>
<reference evidence="2" key="1">
    <citation type="submission" date="2014-09" db="EMBL/GenBank/DDBJ databases">
        <authorList>
            <person name="Sharma Rahul"/>
            <person name="Thines Marco"/>
        </authorList>
    </citation>
    <scope>NUCLEOTIDE SEQUENCE [LARGE SCALE GENOMIC DNA]</scope>
</reference>
<dbReference type="RefSeq" id="XP_024583237.1">
    <property type="nucleotide sequence ID" value="XM_024717771.2"/>
</dbReference>
<evidence type="ECO:0000313" key="2">
    <source>
        <dbReference type="Proteomes" id="UP000054928"/>
    </source>
</evidence>
<dbReference type="EMBL" id="CCYD01002371">
    <property type="protein sequence ID" value="CEG46868.1"/>
    <property type="molecule type" value="Genomic_DNA"/>
</dbReference>
<sequence>MDMLGAAVRLAFAGFENLDESHHPIVCQKEVSQDCTFLTRWLESNNDQLVEFVGLTHYSSRYAPCSTAPYQGSRNNFELRAASSKTDDNI</sequence>
<protein>
    <submittedName>
        <fullName evidence="1">Uncharacterized protein</fullName>
    </submittedName>
</protein>
<dbReference type="AlphaFoldDB" id="A0A0P1B0R5"/>
<proteinExistence type="predicted"/>
<name>A0A0P1B0R5_PLAHL</name>
<dbReference type="Proteomes" id="UP000054928">
    <property type="component" value="Unassembled WGS sequence"/>
</dbReference>
<accession>A0A0P1B0R5</accession>